<reference evidence="2 3" key="1">
    <citation type="submission" date="2020-02" db="EMBL/GenBank/DDBJ databases">
        <title>Draft genome sequence of Lactococcus sp. Hs20B0-1.</title>
        <authorList>
            <person name="Noda S."/>
            <person name="Yuki M."/>
            <person name="Ohkuma M."/>
        </authorList>
    </citation>
    <scope>NUCLEOTIDE SEQUENCE [LARGE SCALE GENOMIC DNA]</scope>
    <source>
        <strain evidence="2 3">Hs20B0-1</strain>
    </source>
</reference>
<gene>
    <name evidence="2" type="ORF">Hs20B_16290</name>
</gene>
<comment type="caution">
    <text evidence="2">The sequence shown here is derived from an EMBL/GenBank/DDBJ whole genome shotgun (WGS) entry which is preliminary data.</text>
</comment>
<sequence>MAKKEISPFDPSFGGLPNTYIERNQVFPYMENAALTSRGPWKTTVVSGVRGSGKTALLTTLYQHLEKNSKAIVIMNAMSPQLLDNIIHDLYAALSASQKEIVDKTISGITLPGFSIDVKSEKRDLLTLTDTFHSRFNLLIEHLNQQHNTVTILIDEIIVEDESQQAIMRTLANEYQVAVNKGRKVSLFMAGLPNNIEKILQEKSSTFINRAKRVFLDDIKLDDVKHSYLSVFQDDIDQKRLTRDIVLKAAELTEGYAYLVQLIGYYLFENLKMGLYNEDALKYALISAKDDLFQNVHSIIFMELPEKQKEFLIAMAEDDAETKVADLQERMSADKGYIGQYRSRLIKLALIEPAGHGLVRYTIPFTRDFIRDYYEDVNVW</sequence>
<dbReference type="Gene3D" id="3.40.50.300">
    <property type="entry name" value="P-loop containing nucleotide triphosphate hydrolases"/>
    <property type="match status" value="1"/>
</dbReference>
<dbReference type="Proteomes" id="UP000475928">
    <property type="component" value="Unassembled WGS sequence"/>
</dbReference>
<organism evidence="2 3">
    <name type="scientific">Pseudolactococcus insecticola</name>
    <dbReference type="NCBI Taxonomy" id="2709158"/>
    <lineage>
        <taxon>Bacteria</taxon>
        <taxon>Bacillati</taxon>
        <taxon>Bacillota</taxon>
        <taxon>Bacilli</taxon>
        <taxon>Lactobacillales</taxon>
        <taxon>Streptococcaceae</taxon>
        <taxon>Pseudolactococcus</taxon>
    </lineage>
</organism>
<dbReference type="Pfam" id="PF13401">
    <property type="entry name" value="AAA_22"/>
    <property type="match status" value="1"/>
</dbReference>
<dbReference type="PANTHER" id="PTHR34301">
    <property type="entry name" value="DNA-BINDING PROTEIN-RELATED"/>
    <property type="match status" value="1"/>
</dbReference>
<dbReference type="AlphaFoldDB" id="A0A6A0B9U6"/>
<dbReference type="PANTHER" id="PTHR34301:SF8">
    <property type="entry name" value="ATPASE DOMAIN-CONTAINING PROTEIN"/>
    <property type="match status" value="1"/>
</dbReference>
<dbReference type="SUPFAM" id="SSF52540">
    <property type="entry name" value="P-loop containing nucleoside triphosphate hydrolases"/>
    <property type="match status" value="1"/>
</dbReference>
<accession>A0A6A0B9U6</accession>
<dbReference type="GO" id="GO:0016887">
    <property type="term" value="F:ATP hydrolysis activity"/>
    <property type="evidence" value="ECO:0007669"/>
    <property type="project" value="InterPro"/>
</dbReference>
<dbReference type="EMBL" id="BLLH01000010">
    <property type="protein sequence ID" value="GFH41231.1"/>
    <property type="molecule type" value="Genomic_DNA"/>
</dbReference>
<feature type="domain" description="ORC1/DEAH AAA+ ATPase" evidence="1">
    <location>
        <begin position="44"/>
        <end position="200"/>
    </location>
</feature>
<evidence type="ECO:0000259" key="1">
    <source>
        <dbReference type="Pfam" id="PF13401"/>
    </source>
</evidence>
<evidence type="ECO:0000313" key="2">
    <source>
        <dbReference type="EMBL" id="GFH41231.1"/>
    </source>
</evidence>
<keyword evidence="3" id="KW-1185">Reference proteome</keyword>
<dbReference type="InterPro" id="IPR049945">
    <property type="entry name" value="AAA_22"/>
</dbReference>
<dbReference type="RefSeq" id="WP_172357489.1">
    <property type="nucleotide sequence ID" value="NZ_BLLH01000010.1"/>
</dbReference>
<evidence type="ECO:0000313" key="3">
    <source>
        <dbReference type="Proteomes" id="UP000475928"/>
    </source>
</evidence>
<protein>
    <recommendedName>
        <fullName evidence="1">ORC1/DEAH AAA+ ATPase domain-containing protein</fullName>
    </recommendedName>
</protein>
<proteinExistence type="predicted"/>
<dbReference type="InterPro" id="IPR027417">
    <property type="entry name" value="P-loop_NTPase"/>
</dbReference>
<name>A0A6A0B9U6_9LACT</name>